<name>A0ACB8D3D3_DERSI</name>
<accession>A0ACB8D3D3</accession>
<reference evidence="1" key="1">
    <citation type="submission" date="2020-05" db="EMBL/GenBank/DDBJ databases">
        <title>Large-scale comparative analyses of tick genomes elucidate their genetic diversity and vector capacities.</title>
        <authorList>
            <person name="Jia N."/>
            <person name="Wang J."/>
            <person name="Shi W."/>
            <person name="Du L."/>
            <person name="Sun Y."/>
            <person name="Zhan W."/>
            <person name="Jiang J."/>
            <person name="Wang Q."/>
            <person name="Zhang B."/>
            <person name="Ji P."/>
            <person name="Sakyi L.B."/>
            <person name="Cui X."/>
            <person name="Yuan T."/>
            <person name="Jiang B."/>
            <person name="Yang W."/>
            <person name="Lam T.T.-Y."/>
            <person name="Chang Q."/>
            <person name="Ding S."/>
            <person name="Wang X."/>
            <person name="Zhu J."/>
            <person name="Ruan X."/>
            <person name="Zhao L."/>
            <person name="Wei J."/>
            <person name="Que T."/>
            <person name="Du C."/>
            <person name="Cheng J."/>
            <person name="Dai P."/>
            <person name="Han X."/>
            <person name="Huang E."/>
            <person name="Gao Y."/>
            <person name="Liu J."/>
            <person name="Shao H."/>
            <person name="Ye R."/>
            <person name="Li L."/>
            <person name="Wei W."/>
            <person name="Wang X."/>
            <person name="Wang C."/>
            <person name="Yang T."/>
            <person name="Huo Q."/>
            <person name="Li W."/>
            <person name="Guo W."/>
            <person name="Chen H."/>
            <person name="Zhou L."/>
            <person name="Ni X."/>
            <person name="Tian J."/>
            <person name="Zhou Y."/>
            <person name="Sheng Y."/>
            <person name="Liu T."/>
            <person name="Pan Y."/>
            <person name="Xia L."/>
            <person name="Li J."/>
            <person name="Zhao F."/>
            <person name="Cao W."/>
        </authorList>
    </citation>
    <scope>NUCLEOTIDE SEQUENCE</scope>
    <source>
        <strain evidence="1">Dsil-2018</strain>
    </source>
</reference>
<organism evidence="1 2">
    <name type="scientific">Dermacentor silvarum</name>
    <name type="common">Tick</name>
    <dbReference type="NCBI Taxonomy" id="543639"/>
    <lineage>
        <taxon>Eukaryota</taxon>
        <taxon>Metazoa</taxon>
        <taxon>Ecdysozoa</taxon>
        <taxon>Arthropoda</taxon>
        <taxon>Chelicerata</taxon>
        <taxon>Arachnida</taxon>
        <taxon>Acari</taxon>
        <taxon>Parasitiformes</taxon>
        <taxon>Ixodida</taxon>
        <taxon>Ixodoidea</taxon>
        <taxon>Ixodidae</taxon>
        <taxon>Rhipicephalinae</taxon>
        <taxon>Dermacentor</taxon>
    </lineage>
</organism>
<gene>
    <name evidence="1" type="ORF">HPB49_006229</name>
</gene>
<keyword evidence="2" id="KW-1185">Reference proteome</keyword>
<evidence type="ECO:0000313" key="2">
    <source>
        <dbReference type="Proteomes" id="UP000821865"/>
    </source>
</evidence>
<comment type="caution">
    <text evidence="1">The sequence shown here is derived from an EMBL/GenBank/DDBJ whole genome shotgun (WGS) entry which is preliminary data.</text>
</comment>
<proteinExistence type="predicted"/>
<dbReference type="Proteomes" id="UP000821865">
    <property type="component" value="Chromosome 3"/>
</dbReference>
<dbReference type="EMBL" id="CM023472">
    <property type="protein sequence ID" value="KAH7958895.1"/>
    <property type="molecule type" value="Genomic_DNA"/>
</dbReference>
<protein>
    <submittedName>
        <fullName evidence="1">Uncharacterized protein</fullName>
    </submittedName>
</protein>
<evidence type="ECO:0000313" key="1">
    <source>
        <dbReference type="EMBL" id="KAH7958895.1"/>
    </source>
</evidence>
<sequence>MGGFVAFLYLLNLAGPGVTHLITTVWPMLGSLRAMDRQSVDLQQKWLGYWMLYAVVNSFEWIFIRAQKKIKRIYILKLLVLTVCALPHPLCPARLVYARFLRRRIWLEGGGVPSGTSPAMTSTLVDHFSVTRTSDGHDSPARKKQPQNPPKKPLPTAKKG</sequence>